<comment type="caution">
    <text evidence="6">The sequence shown here is derived from an EMBL/GenBank/DDBJ whole genome shotgun (WGS) entry which is preliminary data.</text>
</comment>
<dbReference type="EMBL" id="NRRY01000006">
    <property type="protein sequence ID" value="MBK1617939.1"/>
    <property type="molecule type" value="Genomic_DNA"/>
</dbReference>
<keyword evidence="7" id="KW-1185">Reference proteome</keyword>
<keyword evidence="3 5" id="KW-1133">Transmembrane helix</keyword>
<evidence type="ECO:0000256" key="5">
    <source>
        <dbReference type="SAM" id="Phobius"/>
    </source>
</evidence>
<dbReference type="AlphaFoldDB" id="A0A9X1B3G0"/>
<keyword evidence="2 5" id="KW-0812">Transmembrane</keyword>
<dbReference type="Proteomes" id="UP001138768">
    <property type="component" value="Unassembled WGS sequence"/>
</dbReference>
<name>A0A9X1B3G0_9GAMM</name>
<evidence type="ECO:0000313" key="6">
    <source>
        <dbReference type="EMBL" id="MBK1617939.1"/>
    </source>
</evidence>
<dbReference type="GO" id="GO:0022857">
    <property type="term" value="F:transmembrane transporter activity"/>
    <property type="evidence" value="ECO:0007669"/>
    <property type="project" value="InterPro"/>
</dbReference>
<feature type="transmembrane region" description="Helical" evidence="5">
    <location>
        <begin position="316"/>
        <end position="335"/>
    </location>
</feature>
<feature type="transmembrane region" description="Helical" evidence="5">
    <location>
        <begin position="380"/>
        <end position="408"/>
    </location>
</feature>
<evidence type="ECO:0008006" key="8">
    <source>
        <dbReference type="Google" id="ProtNLM"/>
    </source>
</evidence>
<comment type="subcellular location">
    <subcellularLocation>
        <location evidence="1">Membrane</location>
        <topology evidence="1">Multi-pass membrane protein</topology>
    </subcellularLocation>
</comment>
<accession>A0A9X1B3G0</accession>
<evidence type="ECO:0000256" key="2">
    <source>
        <dbReference type="ARBA" id="ARBA00022692"/>
    </source>
</evidence>
<feature type="transmembrane region" description="Helical" evidence="5">
    <location>
        <begin position="439"/>
        <end position="459"/>
    </location>
</feature>
<keyword evidence="4 5" id="KW-0472">Membrane</keyword>
<feature type="transmembrane region" description="Helical" evidence="5">
    <location>
        <begin position="211"/>
        <end position="235"/>
    </location>
</feature>
<gene>
    <name evidence="6" type="ORF">CKO42_05615</name>
</gene>
<evidence type="ECO:0000313" key="7">
    <source>
        <dbReference type="Proteomes" id="UP001138768"/>
    </source>
</evidence>
<proteinExistence type="predicted"/>
<sequence length="465" mass="52084">MKSRWDWIPWLLVILTPVATFFLMQAQGVGWRITMFTAIVLTALLMWFLSLLPDFVPALIAMLSFLIFGLAPESVVLSGFSSTAFMLTLSILGLGVVVVESGLTRRYTLMLLHHLPANTFAHQLMVFSTGLLFTPTVPTIVGRAAIVGPVVEHIVHGWDARARRHASTMLYTTGLDSIHFLAPLFLTAAPGNLMVFALLPPQDQQAFDFLFWFFAASLTGIVLLWSYLFCSALFFRHAYRHVDIRKADIAQALGDLGPMRATEWWALIGVILLSLGIATINWHHIEVHLLALTVLCLMLFLGMLSRNDFIARIDWAFLFLLGSMIGIVATMNHLGIDRFIMGELSWLGVYMRQDFGLFVLALSAVFLLARLFIPLNQAIIVFAAALIPIASNAGISPWVVGFVLLILAETAFFPHQSPYIFLFDRLTSEVDHDLRRVQLFHLLLIPFKITAILIAIPFWHRIGVL</sequence>
<feature type="transmembrane region" description="Helical" evidence="5">
    <location>
        <begin position="55"/>
        <end position="72"/>
    </location>
</feature>
<reference evidence="6 7" key="1">
    <citation type="journal article" date="2020" name="Microorganisms">
        <title>Osmotic Adaptation and Compatible Solute Biosynthesis of Phototrophic Bacteria as Revealed from Genome Analyses.</title>
        <authorList>
            <person name="Imhoff J.F."/>
            <person name="Rahn T."/>
            <person name="Kunzel S."/>
            <person name="Keller A."/>
            <person name="Neulinger S.C."/>
        </authorList>
    </citation>
    <scope>NUCLEOTIDE SEQUENCE [LARGE SCALE GENOMIC DNA]</scope>
    <source>
        <strain evidence="6 7">DSM 25653</strain>
    </source>
</reference>
<dbReference type="Pfam" id="PF00939">
    <property type="entry name" value="Na_sulph_symp"/>
    <property type="match status" value="1"/>
</dbReference>
<dbReference type="GO" id="GO:0016020">
    <property type="term" value="C:membrane"/>
    <property type="evidence" value="ECO:0007669"/>
    <property type="project" value="UniProtKB-SubCell"/>
</dbReference>
<feature type="transmembrane region" description="Helical" evidence="5">
    <location>
        <begin position="7"/>
        <end position="24"/>
    </location>
</feature>
<feature type="transmembrane region" description="Helical" evidence="5">
    <location>
        <begin position="355"/>
        <end position="373"/>
    </location>
</feature>
<evidence type="ECO:0000256" key="3">
    <source>
        <dbReference type="ARBA" id="ARBA00022989"/>
    </source>
</evidence>
<feature type="transmembrane region" description="Helical" evidence="5">
    <location>
        <begin position="84"/>
        <end position="103"/>
    </location>
</feature>
<evidence type="ECO:0000256" key="4">
    <source>
        <dbReference type="ARBA" id="ARBA00023136"/>
    </source>
</evidence>
<organism evidence="6 7">
    <name type="scientific">Lamprobacter modestohalophilus</name>
    <dbReference type="NCBI Taxonomy" id="1064514"/>
    <lineage>
        <taxon>Bacteria</taxon>
        <taxon>Pseudomonadati</taxon>
        <taxon>Pseudomonadota</taxon>
        <taxon>Gammaproteobacteria</taxon>
        <taxon>Chromatiales</taxon>
        <taxon>Chromatiaceae</taxon>
        <taxon>Lamprobacter</taxon>
    </lineage>
</organism>
<feature type="transmembrane region" description="Helical" evidence="5">
    <location>
        <begin position="178"/>
        <end position="199"/>
    </location>
</feature>
<feature type="transmembrane region" description="Helical" evidence="5">
    <location>
        <begin position="30"/>
        <end position="48"/>
    </location>
</feature>
<dbReference type="RefSeq" id="WP_200240325.1">
    <property type="nucleotide sequence ID" value="NZ_NRRY01000006.1"/>
</dbReference>
<protein>
    <recommendedName>
        <fullName evidence="8">Sodium:sulfate symporter</fullName>
    </recommendedName>
</protein>
<dbReference type="InterPro" id="IPR001898">
    <property type="entry name" value="SLC13A/DASS"/>
</dbReference>
<feature type="transmembrane region" description="Helical" evidence="5">
    <location>
        <begin position="288"/>
        <end position="304"/>
    </location>
</feature>
<evidence type="ECO:0000256" key="1">
    <source>
        <dbReference type="ARBA" id="ARBA00004141"/>
    </source>
</evidence>
<feature type="transmembrane region" description="Helical" evidence="5">
    <location>
        <begin position="264"/>
        <end position="282"/>
    </location>
</feature>